<evidence type="ECO:0000313" key="1">
    <source>
        <dbReference type="EMBL" id="MCM2566819.1"/>
    </source>
</evidence>
<organism evidence="1 2">
    <name type="scientific">Janthinobacterium kumbetense</name>
    <dbReference type="NCBI Taxonomy" id="2950280"/>
    <lineage>
        <taxon>Bacteria</taxon>
        <taxon>Pseudomonadati</taxon>
        <taxon>Pseudomonadota</taxon>
        <taxon>Betaproteobacteria</taxon>
        <taxon>Burkholderiales</taxon>
        <taxon>Oxalobacteraceae</taxon>
        <taxon>Janthinobacterium</taxon>
    </lineage>
</organism>
<accession>A0ABT0WSV5</accession>
<sequence length="64" mass="6912">MAQTKVLLVGSLQRIDGLLICNNLVPSGKNYDDFHSMPSGQGMAEEEAGIGRDRAGFKEVIAVY</sequence>
<dbReference type="RefSeq" id="WP_251350188.1">
    <property type="nucleotide sequence ID" value="NZ_JAMQGR010000004.1"/>
</dbReference>
<keyword evidence="2" id="KW-1185">Reference proteome</keyword>
<name>A0ABT0WSV5_9BURK</name>
<protein>
    <submittedName>
        <fullName evidence="1">Uncharacterized protein</fullName>
    </submittedName>
</protein>
<evidence type="ECO:0000313" key="2">
    <source>
        <dbReference type="Proteomes" id="UP001202243"/>
    </source>
</evidence>
<reference evidence="1 2" key="1">
    <citation type="submission" date="2022-06" db="EMBL/GenBank/DDBJ databases">
        <title>Janthinobacterium kumbetensis sp. nov., isolated from spring water in Turkey.</title>
        <authorList>
            <person name="Inan Bektas K."/>
            <person name="Belduz A.A."/>
            <person name="Canakci S."/>
            <person name="Nalcaoglu A."/>
            <person name="Ceylan E."/>
            <person name="Kati H."/>
        </authorList>
    </citation>
    <scope>NUCLEOTIDE SEQUENCE [LARGE SCALE GENOMIC DNA]</scope>
    <source>
        <strain evidence="1 2">GK</strain>
    </source>
</reference>
<comment type="caution">
    <text evidence="1">The sequence shown here is derived from an EMBL/GenBank/DDBJ whole genome shotgun (WGS) entry which is preliminary data.</text>
</comment>
<dbReference type="EMBL" id="JAMQGR010000004">
    <property type="protein sequence ID" value="MCM2566819.1"/>
    <property type="molecule type" value="Genomic_DNA"/>
</dbReference>
<gene>
    <name evidence="1" type="ORF">NCG91_14535</name>
</gene>
<dbReference type="Proteomes" id="UP001202243">
    <property type="component" value="Unassembled WGS sequence"/>
</dbReference>
<proteinExistence type="predicted"/>